<evidence type="ECO:0000313" key="1">
    <source>
        <dbReference type="EMBL" id="KAK4066004.1"/>
    </source>
</evidence>
<dbReference type="RefSeq" id="XP_062752723.1">
    <property type="nucleotide sequence ID" value="XM_062903146.1"/>
</dbReference>
<evidence type="ECO:0000313" key="2">
    <source>
        <dbReference type="Proteomes" id="UP001273209"/>
    </source>
</evidence>
<dbReference type="EMBL" id="JAWRVG010000040">
    <property type="protein sequence ID" value="KAK4066004.1"/>
    <property type="molecule type" value="Genomic_DNA"/>
</dbReference>
<dbReference type="Proteomes" id="UP001273209">
    <property type="component" value="Unassembled WGS sequence"/>
</dbReference>
<gene>
    <name evidence="1" type="ORF">Triagg1_8313</name>
</gene>
<organism evidence="1 2">
    <name type="scientific">Trichoderma aggressivum f. europaeum</name>
    <dbReference type="NCBI Taxonomy" id="173218"/>
    <lineage>
        <taxon>Eukaryota</taxon>
        <taxon>Fungi</taxon>
        <taxon>Dikarya</taxon>
        <taxon>Ascomycota</taxon>
        <taxon>Pezizomycotina</taxon>
        <taxon>Sordariomycetes</taxon>
        <taxon>Hypocreomycetidae</taxon>
        <taxon>Hypocreales</taxon>
        <taxon>Hypocreaceae</taxon>
        <taxon>Trichoderma</taxon>
    </lineage>
</organism>
<protein>
    <submittedName>
        <fullName evidence="1">Uncharacterized protein</fullName>
    </submittedName>
</protein>
<name>A0AAE1I8H0_9HYPO</name>
<comment type="caution">
    <text evidence="1">The sequence shown here is derived from an EMBL/GenBank/DDBJ whole genome shotgun (WGS) entry which is preliminary data.</text>
</comment>
<accession>A0AAE1I8H0</accession>
<dbReference type="AlphaFoldDB" id="A0AAE1I8H0"/>
<proteinExistence type="predicted"/>
<dbReference type="GeneID" id="87923051"/>
<keyword evidence="2" id="KW-1185">Reference proteome</keyword>
<reference evidence="1" key="1">
    <citation type="submission" date="2023-11" db="EMBL/GenBank/DDBJ databases">
        <title>The genome sequences of three competitors of mushroom-forming fungi.</title>
        <authorList>
            <person name="Beijen E."/>
            <person name="Ohm R.A."/>
        </authorList>
    </citation>
    <scope>NUCLEOTIDE SEQUENCE</scope>
    <source>
        <strain evidence="1">CBS 100526</strain>
    </source>
</reference>
<sequence>MGTTDDDWRINYKPTDTHYKQGLQILRSGNIEGFGMAMFARTHFPNGDGNCEAKYGLADKALGLPEENFREATKLAVEMTEAGFGESWKEINGGAAK</sequence>